<reference evidence="3 4" key="1">
    <citation type="submission" date="2017-02" db="EMBL/GenBank/DDBJ databases">
        <authorList>
            <person name="Peterson S.W."/>
        </authorList>
    </citation>
    <scope>NUCLEOTIDE SEQUENCE [LARGE SCALE GENOMIC DNA]</scope>
    <source>
        <strain evidence="3 4">ATCC 35992</strain>
    </source>
</reference>
<dbReference type="InterPro" id="IPR003961">
    <property type="entry name" value="FN3_dom"/>
</dbReference>
<protein>
    <submittedName>
        <fullName evidence="3">Leucine rich repeat-containing protein</fullName>
    </submittedName>
</protein>
<accession>A0A1T4VN57</accession>
<dbReference type="OrthoDB" id="1771639at2"/>
<dbReference type="InterPro" id="IPR032675">
    <property type="entry name" value="LRR_dom_sf"/>
</dbReference>
<dbReference type="InterPro" id="IPR026906">
    <property type="entry name" value="LRR_5"/>
</dbReference>
<dbReference type="Gene3D" id="2.60.40.10">
    <property type="entry name" value="Immunoglobulins"/>
    <property type="match status" value="2"/>
</dbReference>
<sequence>MRKTFKKTMCVVLSSAMIFTSGDFSNVNVHMPWDFSVSVNAAKNVDDIDPTTEVSTAIVKDTTLLNALKQIVGKGSNITVAQLKAYDGNIDLSSYTGIKSIEGLGYARKAKSFNLSKLTGVTKIPKEEFYSCAMESVSLPSSITEIETYAFAGCEKLASINLPNSITMIHENAFENCYALNNVTLPSGLVKLGGAAFSGCKSIQSIVIPNTLKTDITDVDNDTVKTMGASVFANCESLNKVTFGNQMKRIPDSTFSGCRSLTSVSIPSRIVDIGVAAFAESGLYSVDLSGCTGLVNLGDSAFSRCTSMTSVSLPASLRKINNHTFAACTSLTTVNIAANSNITTIGMDAFGSTRSLTNVTFMKDLKKLTTIGEIAFANGSVKSDAKDIYGRNIYVGGPEYVYIPGTVTTIGQGAFQECRNLEEVYFADMTTIPDGTTVRKIGEIAFLNDWNLTKVTLPEQNNTNARVSVEIGTKAFQNCNWLQTINFPTCLTKIGEYAFSEAGFGKKNNNTKEFDMKGLKNIDLSNNTRLVDIGRNAFEKCYNLDTFKFPKNIEKIPNFVLFQSAIKDSTTNVNTKWYGLDYVDLGQSVKVIGQGSFKECAKLNFTNDLFPKTLITIGDESFATCATGGSLTFPENLETIGKGAFSKCNFYYSANDWSNWFSDPKYGLKEVNFGKAKKLKSIGQQAFEYTPIKSVEFDASAPLDSIKQDTFYGCLNLETVKLSDSVQDIGASALGACKVLKTLNTPATTILDRQVVMTKSKSPNVPKTNMFTFVTRVPSNKINVRVNEHDEMGIYSLVYNDKSPVPGYDTTFSKVTINNSSFKADEDGNSLVAEGTYGTLPITPSIGRSEVKTEGSSKSYSVKTLEFAGNTETKNVPVEVSLKLVLPVTQGDSTTVPSVIPVTGNIVYNVDVTKVPCESISQDDVYIGVDKTKAKSKGTTITPTITPVKTTDKLTWEVDSSNNLIDLEVAEDGKSAVVYAKGNAYGSTQIKLKAGAVTEYFYVYVAAPSNGLKLDKNTLNIPYNTSSSITATITYSSKDYESFYQSNPDHVKFISNDESIVKVGNVTSKIGNTPSSGNTFTCELIAGKIGTTTLTAIAEASGKTATCKISVVASNLKTTLINVDDDTRINHGDSITLYRINASVHKDVVDQGTKTFLYDFTSDDLASNDIEYIVDNDNICKIESYSAANKTFKISAKHAGTTDVTIWPKGFDAAVNGVTFKVKTTADINGLRLKNKTIRSGNVECIIDNISNKFGDVIKNGAADPSTITNNSLEFVSSDNSIATVDGKGFVNVKGAGPVVITCNAYAPDGTLLKTATCTVTAKIGVNDLEISSVPDTVYTGNDIKPVITVKGRGKVLTLGTDYSVEYKDCKNVGTARIKVRCKGNYDGEKEITFKINPRKVTNLRQVGSASKPSITWTAVQEANGYEIFTYSKGNYTKIGTTTSVKYVLKKLKKYKNYKVAVRAYAKGKDGNLYYGDYTTISVTPGMTAVKITKLKVGKRKITISWKRQKNINGYEIYMSTKKKKGFKKIATIKKAKKVKFTKKRLKRKKVYYFKIRAYKKVGKAKIYGPFSKVKKSGKVK</sequence>
<organism evidence="3 4">
    <name type="scientific">Eubacterium uniforme</name>
    <dbReference type="NCBI Taxonomy" id="39495"/>
    <lineage>
        <taxon>Bacteria</taxon>
        <taxon>Bacillati</taxon>
        <taxon>Bacillota</taxon>
        <taxon>Clostridia</taxon>
        <taxon>Eubacteriales</taxon>
        <taxon>Eubacteriaceae</taxon>
        <taxon>Eubacterium</taxon>
    </lineage>
</organism>
<dbReference type="SMART" id="SM00060">
    <property type="entry name" value="FN3"/>
    <property type="match status" value="2"/>
</dbReference>
<dbReference type="Gene3D" id="2.60.40.1080">
    <property type="match status" value="2"/>
</dbReference>
<feature type="domain" description="Fibronectin type-III" evidence="2">
    <location>
        <begin position="1486"/>
        <end position="1581"/>
    </location>
</feature>
<proteinExistence type="predicted"/>
<feature type="chain" id="PRO_5013069394" evidence="1">
    <location>
        <begin position="26"/>
        <end position="1581"/>
    </location>
</feature>
<dbReference type="PROSITE" id="PS50853">
    <property type="entry name" value="FN3"/>
    <property type="match status" value="1"/>
</dbReference>
<dbReference type="SUPFAM" id="SSF52058">
    <property type="entry name" value="L domain-like"/>
    <property type="match status" value="3"/>
</dbReference>
<dbReference type="InterPro" id="IPR053139">
    <property type="entry name" value="Surface_bspA-like"/>
</dbReference>
<name>A0A1T4VN57_9FIRM</name>
<evidence type="ECO:0000256" key="1">
    <source>
        <dbReference type="SAM" id="SignalP"/>
    </source>
</evidence>
<dbReference type="EMBL" id="FUXZ01000007">
    <property type="protein sequence ID" value="SKA66404.1"/>
    <property type="molecule type" value="Genomic_DNA"/>
</dbReference>
<gene>
    <name evidence="3" type="ORF">SAMN02745111_01299</name>
</gene>
<dbReference type="PANTHER" id="PTHR45661:SF3">
    <property type="entry name" value="IG-LIKE DOMAIN-CONTAINING PROTEIN"/>
    <property type="match status" value="1"/>
</dbReference>
<dbReference type="RefSeq" id="WP_078766163.1">
    <property type="nucleotide sequence ID" value="NZ_FUXZ01000007.1"/>
</dbReference>
<dbReference type="Proteomes" id="UP000190814">
    <property type="component" value="Unassembled WGS sequence"/>
</dbReference>
<evidence type="ECO:0000259" key="2">
    <source>
        <dbReference type="PROSITE" id="PS50853"/>
    </source>
</evidence>
<keyword evidence="4" id="KW-1185">Reference proteome</keyword>
<feature type="signal peptide" evidence="1">
    <location>
        <begin position="1"/>
        <end position="25"/>
    </location>
</feature>
<dbReference type="InterPro" id="IPR036116">
    <property type="entry name" value="FN3_sf"/>
</dbReference>
<evidence type="ECO:0000313" key="4">
    <source>
        <dbReference type="Proteomes" id="UP000190814"/>
    </source>
</evidence>
<dbReference type="SUPFAM" id="SSF49265">
    <property type="entry name" value="Fibronectin type III"/>
    <property type="match status" value="1"/>
</dbReference>
<dbReference type="STRING" id="39495.SAMN02745111_01299"/>
<keyword evidence="1" id="KW-0732">Signal</keyword>
<dbReference type="InterPro" id="IPR008964">
    <property type="entry name" value="Invasin/intimin_cell_adhesion"/>
</dbReference>
<dbReference type="InterPro" id="IPR013783">
    <property type="entry name" value="Ig-like_fold"/>
</dbReference>
<dbReference type="Pfam" id="PF13306">
    <property type="entry name" value="LRR_5"/>
    <property type="match status" value="5"/>
</dbReference>
<evidence type="ECO:0000313" key="3">
    <source>
        <dbReference type="EMBL" id="SKA66404.1"/>
    </source>
</evidence>
<dbReference type="PANTHER" id="PTHR45661">
    <property type="entry name" value="SURFACE ANTIGEN"/>
    <property type="match status" value="1"/>
</dbReference>
<dbReference type="SUPFAM" id="SSF49373">
    <property type="entry name" value="Invasin/intimin cell-adhesion fragments"/>
    <property type="match status" value="1"/>
</dbReference>
<dbReference type="Gene3D" id="3.80.10.10">
    <property type="entry name" value="Ribonuclease Inhibitor"/>
    <property type="match status" value="4"/>
</dbReference>